<feature type="region of interest" description="Disordered" evidence="1">
    <location>
        <begin position="420"/>
        <end position="460"/>
    </location>
</feature>
<sequence>MNKVVTLANYAQRRLSTMFPGFFPGGSVKHDHYKDFGYPENLSFAQVYRIYCRNGVAAAGVDKTIRKTWQDNPFLLEKERDGSQDGADGETALEKQIRQRFDDLRLWARLAEADRMSMVGAYSGVILRFADGKPFNQPVDRVPGGLDGLVEIIPAWEGQLQVSQWDTDERSETYGHPTMFQFNESAVDTTNKQPRNIVIHPDRVVVWSKDGTLHGSSALEPGYNALVDMEKVRGAGGEGFWKNAKSAPVLEVDKEAKIDQMAKVMGVSVDELADKMNDQVADFNAGFDQLLMLMGMQAKTLNVTLPSPEHFYAIALQDFAASMNMPVKILVGMQTGERASQEDASEWAQTNMSRRANQTVPNIMTLVNRLERVGILPEKDWFLDWADLTEASIGEKIDRANKMADVNTKLKDSGEWGFTPEEIRMAAGYEPLKDSEKYRDDATDDETDAALGTKPPTEEE</sequence>
<feature type="domain" description="Anti-CBASS protein Acb1-like N-terminal" evidence="2">
    <location>
        <begin position="48"/>
        <end position="407"/>
    </location>
</feature>
<organism evidence="3 4">
    <name type="scientific">Rhizobium subbaraonis</name>
    <dbReference type="NCBI Taxonomy" id="908946"/>
    <lineage>
        <taxon>Bacteria</taxon>
        <taxon>Pseudomonadati</taxon>
        <taxon>Pseudomonadota</taxon>
        <taxon>Alphaproteobacteria</taxon>
        <taxon>Hyphomicrobiales</taxon>
        <taxon>Rhizobiaceae</taxon>
        <taxon>Rhizobium/Agrobacterium group</taxon>
        <taxon>Rhizobium</taxon>
    </lineage>
</organism>
<protein>
    <recommendedName>
        <fullName evidence="2">Anti-CBASS protein Acb1-like N-terminal domain-containing protein</fullName>
    </recommendedName>
</protein>
<proteinExistence type="predicted"/>
<evidence type="ECO:0000256" key="1">
    <source>
        <dbReference type="SAM" id="MobiDB-lite"/>
    </source>
</evidence>
<accession>A0A285UV98</accession>
<dbReference type="EMBL" id="OBQD01000017">
    <property type="protein sequence ID" value="SOC45752.1"/>
    <property type="molecule type" value="Genomic_DNA"/>
</dbReference>
<gene>
    <name evidence="3" type="ORF">SAMN05892877_117141</name>
</gene>
<keyword evidence="4" id="KW-1185">Reference proteome</keyword>
<dbReference type="InterPro" id="IPR024459">
    <property type="entry name" value="Acb1-like_N"/>
</dbReference>
<name>A0A285UV98_9HYPH</name>
<dbReference type="AlphaFoldDB" id="A0A285UV98"/>
<evidence type="ECO:0000313" key="3">
    <source>
        <dbReference type="EMBL" id="SOC45752.1"/>
    </source>
</evidence>
<dbReference type="Proteomes" id="UP000219167">
    <property type="component" value="Unassembled WGS sequence"/>
</dbReference>
<dbReference type="RefSeq" id="WP_097142186.1">
    <property type="nucleotide sequence ID" value="NZ_OBQD01000017.1"/>
</dbReference>
<evidence type="ECO:0000313" key="4">
    <source>
        <dbReference type="Proteomes" id="UP000219167"/>
    </source>
</evidence>
<reference evidence="3 4" key="1">
    <citation type="submission" date="2017-08" db="EMBL/GenBank/DDBJ databases">
        <authorList>
            <person name="de Groot N.N."/>
        </authorList>
    </citation>
    <scope>NUCLEOTIDE SEQUENCE [LARGE SCALE GENOMIC DNA]</scope>
    <source>
        <strain evidence="3 4">JC85</strain>
    </source>
</reference>
<evidence type="ECO:0000259" key="2">
    <source>
        <dbReference type="Pfam" id="PF06381"/>
    </source>
</evidence>
<dbReference type="OrthoDB" id="7440425at2"/>
<dbReference type="Pfam" id="PF06381">
    <property type="entry name" value="Phage_portal_3"/>
    <property type="match status" value="1"/>
</dbReference>
<feature type="compositionally biased region" description="Basic and acidic residues" evidence="1">
    <location>
        <begin position="431"/>
        <end position="441"/>
    </location>
</feature>